<evidence type="ECO:0000256" key="8">
    <source>
        <dbReference type="ARBA" id="ARBA00022792"/>
    </source>
</evidence>
<dbReference type="PANTHER" id="PTHR20900:SF0">
    <property type="entry name" value="NADH DEHYDROGENASE [UBIQUINONE] 1 BETA SUBCOMPLEX SUBUNIT 7"/>
    <property type="match status" value="1"/>
</dbReference>
<dbReference type="Proteomes" id="UP001359485">
    <property type="component" value="Unassembled WGS sequence"/>
</dbReference>
<gene>
    <name evidence="13" type="ORF">RUM44_001536</name>
</gene>
<evidence type="ECO:0000256" key="6">
    <source>
        <dbReference type="ARBA" id="ARBA00022448"/>
    </source>
</evidence>
<keyword evidence="8" id="KW-0999">Mitochondrion inner membrane</keyword>
<evidence type="ECO:0000313" key="14">
    <source>
        <dbReference type="Proteomes" id="UP001359485"/>
    </source>
</evidence>
<evidence type="ECO:0000256" key="3">
    <source>
        <dbReference type="ARBA" id="ARBA00004637"/>
    </source>
</evidence>
<proteinExistence type="inferred from homology"/>
<dbReference type="InterPro" id="IPR008698">
    <property type="entry name" value="NDUB7"/>
</dbReference>
<name>A0ABR1ALT4_POLSC</name>
<comment type="subcellular location">
    <subcellularLocation>
        <location evidence="3">Mitochondrion inner membrane</location>
        <topology evidence="3">Peripheral membrane protein</topology>
    </subcellularLocation>
    <subcellularLocation>
        <location evidence="2">Mitochondrion intermembrane space</location>
    </subcellularLocation>
</comment>
<keyword evidence="11" id="KW-0472">Membrane</keyword>
<keyword evidence="14" id="KW-1185">Reference proteome</keyword>
<evidence type="ECO:0000256" key="4">
    <source>
        <dbReference type="ARBA" id="ARBA00008006"/>
    </source>
</evidence>
<dbReference type="Pfam" id="PF05676">
    <property type="entry name" value="NDUF_B7"/>
    <property type="match status" value="1"/>
</dbReference>
<comment type="caution">
    <text evidence="13">The sequence shown here is derived from an EMBL/GenBank/DDBJ whole genome shotgun (WGS) entry which is preliminary data.</text>
</comment>
<evidence type="ECO:0000256" key="2">
    <source>
        <dbReference type="ARBA" id="ARBA00004569"/>
    </source>
</evidence>
<evidence type="ECO:0000256" key="11">
    <source>
        <dbReference type="ARBA" id="ARBA00023136"/>
    </source>
</evidence>
<comment type="function">
    <text evidence="1">Accessory subunit of the mitochondrial membrane respiratory chain NADH dehydrogenase (Complex I), that is believed not to be involved in catalysis. Complex I functions in the transfer of electrons from NADH to the respiratory chain. The immediate electron acceptor for the enzyme is believed to be ubiquinone.</text>
</comment>
<evidence type="ECO:0000256" key="7">
    <source>
        <dbReference type="ARBA" id="ARBA00022660"/>
    </source>
</evidence>
<keyword evidence="12" id="KW-1015">Disulfide bond</keyword>
<sequence>MGNIFAYKGTYPETLPYPDEKPTFDPQFGFPAPRKQRVKPFTLEEMRALQVPPEYRNYCLDHYVKYQKCVTRTMPFHILCQPELHGLRHCYEQDSVLRRKEFERERRLRERQAKLDGKLPM</sequence>
<evidence type="ECO:0000313" key="13">
    <source>
        <dbReference type="EMBL" id="KAK6621729.1"/>
    </source>
</evidence>
<evidence type="ECO:0000256" key="12">
    <source>
        <dbReference type="ARBA" id="ARBA00023157"/>
    </source>
</evidence>
<keyword evidence="9" id="KW-0249">Electron transport</keyword>
<protein>
    <recommendedName>
        <fullName evidence="5">NADH dehydrogenase [ubiquinone] 1 beta subcomplex subunit 7</fullName>
    </recommendedName>
</protein>
<accession>A0ABR1ALT4</accession>
<reference evidence="13 14" key="1">
    <citation type="submission" date="2023-09" db="EMBL/GenBank/DDBJ databases">
        <title>Genomes of two closely related lineages of the louse Polyplax serrata with different host specificities.</title>
        <authorList>
            <person name="Martinu J."/>
            <person name="Tarabai H."/>
            <person name="Stefka J."/>
            <person name="Hypsa V."/>
        </authorList>
    </citation>
    <scope>NUCLEOTIDE SEQUENCE [LARGE SCALE GENOMIC DNA]</scope>
    <source>
        <strain evidence="13">98ZLc_SE</strain>
    </source>
</reference>
<organism evidence="13 14">
    <name type="scientific">Polyplax serrata</name>
    <name type="common">Common mouse louse</name>
    <dbReference type="NCBI Taxonomy" id="468196"/>
    <lineage>
        <taxon>Eukaryota</taxon>
        <taxon>Metazoa</taxon>
        <taxon>Ecdysozoa</taxon>
        <taxon>Arthropoda</taxon>
        <taxon>Hexapoda</taxon>
        <taxon>Insecta</taxon>
        <taxon>Pterygota</taxon>
        <taxon>Neoptera</taxon>
        <taxon>Paraneoptera</taxon>
        <taxon>Psocodea</taxon>
        <taxon>Troctomorpha</taxon>
        <taxon>Phthiraptera</taxon>
        <taxon>Anoplura</taxon>
        <taxon>Polyplacidae</taxon>
        <taxon>Polyplax</taxon>
    </lineage>
</organism>
<dbReference type="EMBL" id="JAWJWF010000047">
    <property type="protein sequence ID" value="KAK6621729.1"/>
    <property type="molecule type" value="Genomic_DNA"/>
</dbReference>
<evidence type="ECO:0000256" key="9">
    <source>
        <dbReference type="ARBA" id="ARBA00022982"/>
    </source>
</evidence>
<evidence type="ECO:0000256" key="10">
    <source>
        <dbReference type="ARBA" id="ARBA00023128"/>
    </source>
</evidence>
<evidence type="ECO:0000256" key="1">
    <source>
        <dbReference type="ARBA" id="ARBA00003195"/>
    </source>
</evidence>
<dbReference type="PANTHER" id="PTHR20900">
    <property type="entry name" value="NADH:UBIQUINONE OXIDOREDUCTASE B18-LIKE SUBUNIT"/>
    <property type="match status" value="1"/>
</dbReference>
<keyword evidence="7" id="KW-0679">Respiratory chain</keyword>
<keyword evidence="6" id="KW-0813">Transport</keyword>
<keyword evidence="10" id="KW-0496">Mitochondrion</keyword>
<comment type="similarity">
    <text evidence="4">Belongs to the complex I NDUFB7 subunit family.</text>
</comment>
<evidence type="ECO:0000256" key="5">
    <source>
        <dbReference type="ARBA" id="ARBA00018677"/>
    </source>
</evidence>